<proteinExistence type="inferred from homology"/>
<gene>
    <name evidence="5" type="ORF">PCAL00307_LOCUS21172</name>
    <name evidence="6" type="ORF">PECAL_5P20570</name>
</gene>
<keyword evidence="4" id="KW-0812">Transmembrane</keyword>
<evidence type="ECO:0000313" key="7">
    <source>
        <dbReference type="Proteomes" id="UP000789595"/>
    </source>
</evidence>
<dbReference type="Pfam" id="PF00022">
    <property type="entry name" value="Actin"/>
    <property type="match status" value="1"/>
</dbReference>
<dbReference type="Gene3D" id="3.90.640.10">
    <property type="entry name" value="Actin, Chain A, domain 4"/>
    <property type="match status" value="1"/>
</dbReference>
<evidence type="ECO:0000313" key="5">
    <source>
        <dbReference type="EMBL" id="CAE0705723.1"/>
    </source>
</evidence>
<sequence length="531" mass="55299">MAIYCLDAGAATTRVCLAGEDAPRVRVPSARGDNEQTPQTPSSPSRGLAPDWAAAEEVWLAALAAAAPTVDAQAVVITKPLLAPERTTRRLRKFALKIAPRVWVCEAPTLALLGAGLETGVAVDVGATAARAVPVVDGRAVPHAARAAARLGGDALDARVGQVLTAKGLRFSSKKSFFAAARKVKETAAAVQSERRPQLSLLTVELEDGQSVSLTTEDRLRIGEQLFDGGGIDAVGLHELVLAAAVAAADGAKRAKLLNGVFVCGGGSLVDGLPERLGDELRKLAADPDAVQIRAGPRRQDAAVVGAAALAAAPDVEVAWATADAKNISPAVAAAAAAASPARSVVEATPRARAALAHASASRDAAPESSPRSFTPPPPPRESPMLSPASLDIVRQGVSKIAAATVSPPRHALPPLPPPRTSPVQVPDGSEGAPFDLGVESPQAHDPLRTEKPALPPRERDVDEAARRAFEQSAAEAADAAIVAGLRREGQLREQVEALEKRRSPVLFYLLFAAACWFVYVRDREGVRWTH</sequence>
<dbReference type="SUPFAM" id="SSF53067">
    <property type="entry name" value="Actin-like ATPase domain"/>
    <property type="match status" value="2"/>
</dbReference>
<evidence type="ECO:0000256" key="1">
    <source>
        <dbReference type="ARBA" id="ARBA00049360"/>
    </source>
</evidence>
<dbReference type="EMBL" id="HBIW01024556">
    <property type="protein sequence ID" value="CAE0705723.1"/>
    <property type="molecule type" value="Transcribed_RNA"/>
</dbReference>
<accession>A0A7S4A6V3</accession>
<keyword evidence="4" id="KW-1133">Transmembrane helix</keyword>
<dbReference type="InterPro" id="IPR043129">
    <property type="entry name" value="ATPase_NBD"/>
</dbReference>
<dbReference type="Proteomes" id="UP000789595">
    <property type="component" value="Unassembled WGS sequence"/>
</dbReference>
<feature type="compositionally biased region" description="Pro residues" evidence="3">
    <location>
        <begin position="411"/>
        <end position="421"/>
    </location>
</feature>
<evidence type="ECO:0008006" key="8">
    <source>
        <dbReference type="Google" id="ProtNLM"/>
    </source>
</evidence>
<feature type="compositionally biased region" description="Basic and acidic residues" evidence="3">
    <location>
        <begin position="446"/>
        <end position="455"/>
    </location>
</feature>
<dbReference type="PANTHER" id="PTHR11937">
    <property type="entry name" value="ACTIN"/>
    <property type="match status" value="1"/>
</dbReference>
<feature type="transmembrane region" description="Helical" evidence="4">
    <location>
        <begin position="506"/>
        <end position="522"/>
    </location>
</feature>
<evidence type="ECO:0000256" key="3">
    <source>
        <dbReference type="SAM" id="MobiDB-lite"/>
    </source>
</evidence>
<feature type="region of interest" description="Disordered" evidence="3">
    <location>
        <begin position="26"/>
        <end position="49"/>
    </location>
</feature>
<dbReference type="EMBL" id="CAKKNE010000005">
    <property type="protein sequence ID" value="CAH0377522.1"/>
    <property type="molecule type" value="Genomic_DNA"/>
</dbReference>
<reference evidence="6" key="2">
    <citation type="submission" date="2021-11" db="EMBL/GenBank/DDBJ databases">
        <authorList>
            <consortium name="Genoscope - CEA"/>
            <person name="William W."/>
        </authorList>
    </citation>
    <scope>NUCLEOTIDE SEQUENCE</scope>
</reference>
<keyword evidence="4" id="KW-0472">Membrane</keyword>
<evidence type="ECO:0000256" key="4">
    <source>
        <dbReference type="SAM" id="Phobius"/>
    </source>
</evidence>
<feature type="region of interest" description="Disordered" evidence="3">
    <location>
        <begin position="355"/>
        <end position="387"/>
    </location>
</feature>
<keyword evidence="7" id="KW-1185">Reference proteome</keyword>
<feature type="compositionally biased region" description="Polar residues" evidence="3">
    <location>
        <begin position="35"/>
        <end position="45"/>
    </location>
</feature>
<comment type="catalytic activity">
    <reaction evidence="1">
        <text>ATP + H2O = ADP + phosphate + H(+)</text>
        <dbReference type="Rhea" id="RHEA:13065"/>
        <dbReference type="ChEBI" id="CHEBI:15377"/>
        <dbReference type="ChEBI" id="CHEBI:15378"/>
        <dbReference type="ChEBI" id="CHEBI:30616"/>
        <dbReference type="ChEBI" id="CHEBI:43474"/>
        <dbReference type="ChEBI" id="CHEBI:456216"/>
    </reaction>
</comment>
<feature type="region of interest" description="Disordered" evidence="3">
    <location>
        <begin position="405"/>
        <end position="455"/>
    </location>
</feature>
<comment type="similarity">
    <text evidence="2">Belongs to the actin family.</text>
</comment>
<dbReference type="Gene3D" id="3.30.420.40">
    <property type="match status" value="2"/>
</dbReference>
<organism evidence="5">
    <name type="scientific">Pelagomonas calceolata</name>
    <dbReference type="NCBI Taxonomy" id="35677"/>
    <lineage>
        <taxon>Eukaryota</taxon>
        <taxon>Sar</taxon>
        <taxon>Stramenopiles</taxon>
        <taxon>Ochrophyta</taxon>
        <taxon>Pelagophyceae</taxon>
        <taxon>Pelagomonadales</taxon>
        <taxon>Pelagomonadaceae</taxon>
        <taxon>Pelagomonas</taxon>
    </lineage>
</organism>
<evidence type="ECO:0000256" key="2">
    <source>
        <dbReference type="RuleBase" id="RU000487"/>
    </source>
</evidence>
<feature type="compositionally biased region" description="Low complexity" evidence="3">
    <location>
        <begin position="355"/>
        <end position="373"/>
    </location>
</feature>
<dbReference type="SMART" id="SM00268">
    <property type="entry name" value="ACTIN"/>
    <property type="match status" value="1"/>
</dbReference>
<name>A0A7S4A6V3_9STRA</name>
<protein>
    <recommendedName>
        <fullName evidence="8">Actin-related protein 8</fullName>
    </recommendedName>
</protein>
<reference evidence="5" key="1">
    <citation type="submission" date="2021-01" db="EMBL/GenBank/DDBJ databases">
        <authorList>
            <person name="Corre E."/>
            <person name="Pelletier E."/>
            <person name="Niang G."/>
            <person name="Scheremetjew M."/>
            <person name="Finn R."/>
            <person name="Kale V."/>
            <person name="Holt S."/>
            <person name="Cochrane G."/>
            <person name="Meng A."/>
            <person name="Brown T."/>
            <person name="Cohen L."/>
        </authorList>
    </citation>
    <scope>NUCLEOTIDE SEQUENCE</scope>
    <source>
        <strain evidence="5">CCMP1756</strain>
    </source>
</reference>
<dbReference type="InterPro" id="IPR004000">
    <property type="entry name" value="Actin"/>
</dbReference>
<evidence type="ECO:0000313" key="6">
    <source>
        <dbReference type="EMBL" id="CAH0377522.1"/>
    </source>
</evidence>
<dbReference type="AlphaFoldDB" id="A0A7S4A6V3"/>